<feature type="compositionally biased region" description="Polar residues" evidence="1">
    <location>
        <begin position="515"/>
        <end position="526"/>
    </location>
</feature>
<feature type="region of interest" description="Disordered" evidence="1">
    <location>
        <begin position="354"/>
        <end position="373"/>
    </location>
</feature>
<gene>
    <name evidence="2" type="ORF">GQ43DRAFT_461556</name>
</gene>
<evidence type="ECO:0000313" key="2">
    <source>
        <dbReference type="EMBL" id="KAF2203421.1"/>
    </source>
</evidence>
<feature type="region of interest" description="Disordered" evidence="1">
    <location>
        <begin position="745"/>
        <end position="771"/>
    </location>
</feature>
<feature type="compositionally biased region" description="Polar residues" evidence="1">
    <location>
        <begin position="426"/>
        <end position="438"/>
    </location>
</feature>
<proteinExistence type="predicted"/>
<protein>
    <submittedName>
        <fullName evidence="2">Uncharacterized protein</fullName>
    </submittedName>
</protein>
<organism evidence="2 3">
    <name type="scientific">Delitschia confertaspora ATCC 74209</name>
    <dbReference type="NCBI Taxonomy" id="1513339"/>
    <lineage>
        <taxon>Eukaryota</taxon>
        <taxon>Fungi</taxon>
        <taxon>Dikarya</taxon>
        <taxon>Ascomycota</taxon>
        <taxon>Pezizomycotina</taxon>
        <taxon>Dothideomycetes</taxon>
        <taxon>Pleosporomycetidae</taxon>
        <taxon>Pleosporales</taxon>
        <taxon>Delitschiaceae</taxon>
        <taxon>Delitschia</taxon>
    </lineage>
</organism>
<dbReference type="EMBL" id="ML993903">
    <property type="protein sequence ID" value="KAF2203421.1"/>
    <property type="molecule type" value="Genomic_DNA"/>
</dbReference>
<keyword evidence="3" id="KW-1185">Reference proteome</keyword>
<feature type="region of interest" description="Disordered" evidence="1">
    <location>
        <begin position="398"/>
        <end position="468"/>
    </location>
</feature>
<comment type="caution">
    <text evidence="2">The sequence shown here is derived from an EMBL/GenBank/DDBJ whole genome shotgun (WGS) entry which is preliminary data.</text>
</comment>
<dbReference type="Proteomes" id="UP000799536">
    <property type="component" value="Unassembled WGS sequence"/>
</dbReference>
<name>A0A9P4MU97_9PLEO</name>
<accession>A0A9P4MU97</accession>
<feature type="compositionally biased region" description="Acidic residues" evidence="1">
    <location>
        <begin position="359"/>
        <end position="373"/>
    </location>
</feature>
<evidence type="ECO:0000256" key="1">
    <source>
        <dbReference type="SAM" id="MobiDB-lite"/>
    </source>
</evidence>
<reference evidence="2" key="1">
    <citation type="journal article" date="2020" name="Stud. Mycol.">
        <title>101 Dothideomycetes genomes: a test case for predicting lifestyles and emergence of pathogens.</title>
        <authorList>
            <person name="Haridas S."/>
            <person name="Albert R."/>
            <person name="Binder M."/>
            <person name="Bloem J."/>
            <person name="Labutti K."/>
            <person name="Salamov A."/>
            <person name="Andreopoulos B."/>
            <person name="Baker S."/>
            <person name="Barry K."/>
            <person name="Bills G."/>
            <person name="Bluhm B."/>
            <person name="Cannon C."/>
            <person name="Castanera R."/>
            <person name="Culley D."/>
            <person name="Daum C."/>
            <person name="Ezra D."/>
            <person name="Gonzalez J."/>
            <person name="Henrissat B."/>
            <person name="Kuo A."/>
            <person name="Liang C."/>
            <person name="Lipzen A."/>
            <person name="Lutzoni F."/>
            <person name="Magnuson J."/>
            <person name="Mondo S."/>
            <person name="Nolan M."/>
            <person name="Ohm R."/>
            <person name="Pangilinan J."/>
            <person name="Park H.-J."/>
            <person name="Ramirez L."/>
            <person name="Alfaro M."/>
            <person name="Sun H."/>
            <person name="Tritt A."/>
            <person name="Yoshinaga Y."/>
            <person name="Zwiers L.-H."/>
            <person name="Turgeon B."/>
            <person name="Goodwin S."/>
            <person name="Spatafora J."/>
            <person name="Crous P."/>
            <person name="Grigoriev I."/>
        </authorList>
    </citation>
    <scope>NUCLEOTIDE SEQUENCE</scope>
    <source>
        <strain evidence="2">ATCC 74209</strain>
    </source>
</reference>
<sequence>MAPPPFPPSFSSPLVANTQPEHAYCHQRILGDELSSLVHSEGSSAVRAYSPGLGGGHPNSRPVWDEDEEDEFIDRSAVTTTAEANNSGAGHPFLDLLSPPKKDEASIEAFKFIQERLIERWREPALDTTKELPAGDLPAPLLASSAPTPKKKKRIEFRRLFSRRGLKADIPESVDMEEDLSLPLTPLPLPNAPSAVPELPPRQSKTLRKALGVAEKVENEAHIEYQKVKSLSARPSLVAKNLRLVEKEEAIYLRRFGVYEHSKLKLSDKGRHPVDTAIQASGEPIASFVKRQHEALAAIHARRNSYRAMELSQAELRLMWATRFAEQIKTNLWKPFEEWMAKVKEVATREQGRFYAPYGDEEEDSNDDENDEKDVDYETWLRQLADALTRSEAMTKAFSSASSSQESTRAVVKDPQQDITMKKTRAPSSSHHQGSGSKADTVRSGGLRSSWSPPKEAQEPFPASLKRNVTNWETDLKEMEMREKLRQQQEQGRYSMKGTRHGRMASGNTPRIDPTFTQPGNVTQQRFRPPRGENPFMHPIMAQQQQSFDPGGCHRPTIADNLSNSMGEHHQKSCGSAGHRPTIGPYVSSFKTQHQQEPSKSGGLRPMTGRYVSTPVRGAEMHQIPEHHPHQPAHLKYSLFPPQYVSPITAYRGTAHHATTISRPAIQTYTSTSAIPAVPQYPSSSSVSTSTTYPSIGSQYNSMSRVGAQQDCGNMSCQMVRQFPTDPAEIQEQYNATRQRIASLRSRYRRSSGNLPKVGEVNDEEKKKDRE</sequence>
<dbReference type="AlphaFoldDB" id="A0A9P4MU97"/>
<feature type="region of interest" description="Disordered" evidence="1">
    <location>
        <begin position="482"/>
        <end position="608"/>
    </location>
</feature>
<evidence type="ECO:0000313" key="3">
    <source>
        <dbReference type="Proteomes" id="UP000799536"/>
    </source>
</evidence>
<feature type="compositionally biased region" description="Polar residues" evidence="1">
    <location>
        <begin position="589"/>
        <end position="599"/>
    </location>
</feature>